<evidence type="ECO:0000256" key="11">
    <source>
        <dbReference type="ARBA" id="ARBA00023306"/>
    </source>
</evidence>
<evidence type="ECO:0000256" key="6">
    <source>
        <dbReference type="ARBA" id="ARBA00022618"/>
    </source>
</evidence>
<keyword evidence="4" id="KW-0158">Chromosome</keyword>
<protein>
    <recommendedName>
        <fullName evidence="13">Protein FAM33A</fullName>
    </recommendedName>
</protein>
<dbReference type="InterPro" id="IPR042091">
    <property type="entry name" value="Ska2_N"/>
</dbReference>
<comment type="similarity">
    <text evidence="3">Belongs to the SKA2 family.</text>
</comment>
<gene>
    <name evidence="16" type="ORF">SNE40_003603</name>
</gene>
<evidence type="ECO:0000256" key="13">
    <source>
        <dbReference type="ARBA" id="ARBA00029651"/>
    </source>
</evidence>
<dbReference type="EMBL" id="JAZGQO010000002">
    <property type="protein sequence ID" value="KAK6192058.1"/>
    <property type="molecule type" value="Genomic_DNA"/>
</dbReference>
<evidence type="ECO:0000256" key="2">
    <source>
        <dbReference type="ARBA" id="ARBA00004629"/>
    </source>
</evidence>
<evidence type="ECO:0000313" key="16">
    <source>
        <dbReference type="EMBL" id="KAK6192058.1"/>
    </source>
</evidence>
<dbReference type="GO" id="GO:0007059">
    <property type="term" value="P:chromosome segregation"/>
    <property type="evidence" value="ECO:0007669"/>
    <property type="project" value="InterPro"/>
</dbReference>
<dbReference type="AlphaFoldDB" id="A0AAN8KBL4"/>
<dbReference type="GO" id="GO:0008017">
    <property type="term" value="F:microtubule binding"/>
    <property type="evidence" value="ECO:0007669"/>
    <property type="project" value="InterPro"/>
</dbReference>
<feature type="region of interest" description="Disordered" evidence="14">
    <location>
        <begin position="115"/>
        <end position="161"/>
    </location>
</feature>
<proteinExistence type="inferred from homology"/>
<keyword evidence="10" id="KW-0206">Cytoskeleton</keyword>
<comment type="caution">
    <text evidence="16">The sequence shown here is derived from an EMBL/GenBank/DDBJ whole genome shotgun (WGS) entry which is preliminary data.</text>
</comment>
<dbReference type="PANTHER" id="PTHR32017:SF3">
    <property type="entry name" value="SPINDLE AND KINETOCHORE-ASSOCIATED PROTEIN 2"/>
    <property type="match status" value="1"/>
</dbReference>
<dbReference type="Pfam" id="PF16740">
    <property type="entry name" value="SKA2"/>
    <property type="match status" value="1"/>
</dbReference>
<evidence type="ECO:0000256" key="9">
    <source>
        <dbReference type="ARBA" id="ARBA00022838"/>
    </source>
</evidence>
<keyword evidence="17" id="KW-1185">Reference proteome</keyword>
<keyword evidence="5" id="KW-0963">Cytoplasm</keyword>
<dbReference type="GO" id="GO:0005876">
    <property type="term" value="C:spindle microtubule"/>
    <property type="evidence" value="ECO:0007669"/>
    <property type="project" value="InterPro"/>
</dbReference>
<comment type="subcellular location">
    <subcellularLocation>
        <location evidence="2">Chromosome</location>
        <location evidence="2">Centromere</location>
        <location evidence="2">Kinetochore</location>
    </subcellularLocation>
    <subcellularLocation>
        <location evidence="1">Cytoplasm</location>
        <location evidence="1">Cytoskeleton</location>
        <location evidence="1">Spindle</location>
    </subcellularLocation>
</comment>
<dbReference type="InterPro" id="IPR026762">
    <property type="entry name" value="Ska2"/>
</dbReference>
<keyword evidence="7" id="KW-0493">Microtubule</keyword>
<keyword evidence="6" id="KW-0132">Cell division</keyword>
<feature type="domain" description="Ska2 N-terminal" evidence="15">
    <location>
        <begin position="2"/>
        <end position="102"/>
    </location>
</feature>
<name>A0AAN8KBL4_PATCE</name>
<evidence type="ECO:0000256" key="7">
    <source>
        <dbReference type="ARBA" id="ARBA00022701"/>
    </source>
</evidence>
<sequence length="258" mass="28784">MEKSVETLEAMFQKADSDLNYLARKVEFELENSNENGESSNPAKMIEKINEIKKEYSAIAQDALDIQKTQKEAMDFFRTQLLTACQMVQKLDQQTGADNTNPPDLQELASLLNFDPDSLNKMMPPSTEDGNQATNSNTSQSTNNSIQSTSQSDQTACSAPLSAADLRSQSKEYMDISEEEFNSVSDLIRGRVKLADVNMTYQVLWRHFKEEKNKKPLKTADMHKMGLKVSGATGEAKLKVLRALKVLQLSSKGEVTLT</sequence>
<evidence type="ECO:0000256" key="5">
    <source>
        <dbReference type="ARBA" id="ARBA00022490"/>
    </source>
</evidence>
<keyword evidence="9" id="KW-0995">Kinetochore</keyword>
<evidence type="ECO:0000256" key="8">
    <source>
        <dbReference type="ARBA" id="ARBA00022776"/>
    </source>
</evidence>
<keyword evidence="11" id="KW-0131">Cell cycle</keyword>
<dbReference type="GO" id="GO:0000278">
    <property type="term" value="P:mitotic cell cycle"/>
    <property type="evidence" value="ECO:0007669"/>
    <property type="project" value="TreeGrafter"/>
</dbReference>
<evidence type="ECO:0000256" key="4">
    <source>
        <dbReference type="ARBA" id="ARBA00022454"/>
    </source>
</evidence>
<keyword evidence="12" id="KW-0137">Centromere</keyword>
<dbReference type="GO" id="GO:0000940">
    <property type="term" value="C:outer kinetochore"/>
    <property type="evidence" value="ECO:0007669"/>
    <property type="project" value="InterPro"/>
</dbReference>
<dbReference type="Gene3D" id="6.10.250.1380">
    <property type="match status" value="1"/>
</dbReference>
<evidence type="ECO:0000256" key="14">
    <source>
        <dbReference type="SAM" id="MobiDB-lite"/>
    </source>
</evidence>
<reference evidence="16 17" key="1">
    <citation type="submission" date="2024-01" db="EMBL/GenBank/DDBJ databases">
        <title>The genome of the rayed Mediterranean limpet Patella caerulea (Linnaeus, 1758).</title>
        <authorList>
            <person name="Anh-Thu Weber A."/>
            <person name="Halstead-Nussloch G."/>
        </authorList>
    </citation>
    <scope>NUCLEOTIDE SEQUENCE [LARGE SCALE GENOMIC DNA]</scope>
    <source>
        <strain evidence="16">AATW-2023a</strain>
        <tissue evidence="16">Whole specimen</tissue>
    </source>
</reference>
<evidence type="ECO:0000256" key="3">
    <source>
        <dbReference type="ARBA" id="ARBA00010684"/>
    </source>
</evidence>
<evidence type="ECO:0000259" key="15">
    <source>
        <dbReference type="Pfam" id="PF16740"/>
    </source>
</evidence>
<evidence type="ECO:0000256" key="10">
    <source>
        <dbReference type="ARBA" id="ARBA00023212"/>
    </source>
</evidence>
<organism evidence="16 17">
    <name type="scientific">Patella caerulea</name>
    <name type="common">Rayed Mediterranean limpet</name>
    <dbReference type="NCBI Taxonomy" id="87958"/>
    <lineage>
        <taxon>Eukaryota</taxon>
        <taxon>Metazoa</taxon>
        <taxon>Spiralia</taxon>
        <taxon>Lophotrochozoa</taxon>
        <taxon>Mollusca</taxon>
        <taxon>Gastropoda</taxon>
        <taxon>Patellogastropoda</taxon>
        <taxon>Patelloidea</taxon>
        <taxon>Patellidae</taxon>
        <taxon>Patella</taxon>
    </lineage>
</organism>
<feature type="compositionally biased region" description="Low complexity" evidence="14">
    <location>
        <begin position="131"/>
        <end position="155"/>
    </location>
</feature>
<keyword evidence="8" id="KW-0498">Mitosis</keyword>
<dbReference type="Proteomes" id="UP001347796">
    <property type="component" value="Unassembled WGS sequence"/>
</dbReference>
<dbReference type="PANTHER" id="PTHR32017">
    <property type="entry name" value="SPINDLE AND KINETOCHORE-ASSOCIATED PROTEIN 2"/>
    <property type="match status" value="1"/>
</dbReference>
<evidence type="ECO:0000256" key="12">
    <source>
        <dbReference type="ARBA" id="ARBA00023328"/>
    </source>
</evidence>
<evidence type="ECO:0000256" key="1">
    <source>
        <dbReference type="ARBA" id="ARBA00004186"/>
    </source>
</evidence>
<evidence type="ECO:0000313" key="17">
    <source>
        <dbReference type="Proteomes" id="UP001347796"/>
    </source>
</evidence>
<dbReference type="GO" id="GO:0051301">
    <property type="term" value="P:cell division"/>
    <property type="evidence" value="ECO:0007669"/>
    <property type="project" value="UniProtKB-KW"/>
</dbReference>
<dbReference type="Pfam" id="PF11362">
    <property type="entry name" value="DUF3161"/>
    <property type="match status" value="1"/>
</dbReference>
<accession>A0AAN8KBL4</accession>